<reference evidence="7 8" key="1">
    <citation type="submission" date="2021-04" db="EMBL/GenBank/DDBJ databases">
        <title>The complete genome sequence of Neokomagataea sp. TBRC 2177.</title>
        <authorList>
            <person name="Charoenyingcharoen P."/>
            <person name="Yukphan P."/>
        </authorList>
    </citation>
    <scope>NUCLEOTIDE SEQUENCE [LARGE SCALE GENOMIC DNA]</scope>
    <source>
        <strain evidence="7 8">TBRC 2177</strain>
    </source>
</reference>
<dbReference type="EMBL" id="JAGRQH010000007">
    <property type="protein sequence ID" value="MBR0560322.1"/>
    <property type="molecule type" value="Genomic_DNA"/>
</dbReference>
<sequence length="246" mass="27823">MTRVSLELVPRTLEALLEDVALSRRILPQLDLLNIPDLLRFDVRSYRAAEAVVGGTGVESIPHVRAIDVDPDAPLPGAHSVELKAVLVVAGDPAPEGHKTYPQSSVDVIARYKREAPHLDVYAVFDPYRRAPWQELEEVKRKKDAGAKGFFTQPLFDVNMLRLCMDWMRDETVFWGISPVLGEKSRAYWTRVNRIVFPQDYDLSLDGNIKLARTMLALIREAEDNAYLMPLRVDLGAYLRGLEDLI</sequence>
<comment type="caution">
    <text evidence="7">The sequence shown here is derived from an EMBL/GenBank/DDBJ whole genome shotgun (WGS) entry which is preliminary data.</text>
</comment>
<organism evidence="7 8">
    <name type="scientific">Neokomagataea anthophila</name>
    <dbReference type="NCBI Taxonomy" id="2826925"/>
    <lineage>
        <taxon>Bacteria</taxon>
        <taxon>Pseudomonadati</taxon>
        <taxon>Pseudomonadota</taxon>
        <taxon>Alphaproteobacteria</taxon>
        <taxon>Acetobacterales</taxon>
        <taxon>Acetobacteraceae</taxon>
        <taxon>Neokomagataea</taxon>
    </lineage>
</organism>
<dbReference type="Proteomes" id="UP000677812">
    <property type="component" value="Unassembled WGS sequence"/>
</dbReference>
<proteinExistence type="inferred from homology"/>
<evidence type="ECO:0000256" key="1">
    <source>
        <dbReference type="ARBA" id="ARBA00001974"/>
    </source>
</evidence>
<accession>A0ABS5E8T6</accession>
<keyword evidence="5 6" id="KW-0560">Oxidoreductase</keyword>
<evidence type="ECO:0000313" key="7">
    <source>
        <dbReference type="EMBL" id="MBR0560322.1"/>
    </source>
</evidence>
<protein>
    <recommendedName>
        <fullName evidence="6">Methylenetetrahydrofolate reductase</fullName>
    </recommendedName>
</protein>
<evidence type="ECO:0000313" key="8">
    <source>
        <dbReference type="Proteomes" id="UP000677812"/>
    </source>
</evidence>
<evidence type="ECO:0000256" key="6">
    <source>
        <dbReference type="RuleBase" id="RU003862"/>
    </source>
</evidence>
<comment type="cofactor">
    <cofactor evidence="1 6">
        <name>FAD</name>
        <dbReference type="ChEBI" id="CHEBI:57692"/>
    </cofactor>
</comment>
<dbReference type="SUPFAM" id="SSF51730">
    <property type="entry name" value="FAD-linked oxidoreductase"/>
    <property type="match status" value="1"/>
</dbReference>
<dbReference type="Pfam" id="PF02219">
    <property type="entry name" value="MTHFR"/>
    <property type="match status" value="1"/>
</dbReference>
<dbReference type="RefSeq" id="WP_211682578.1">
    <property type="nucleotide sequence ID" value="NZ_JAGRQH010000007.1"/>
</dbReference>
<dbReference type="Gene3D" id="3.20.20.220">
    <property type="match status" value="1"/>
</dbReference>
<keyword evidence="4 6" id="KW-0274">FAD</keyword>
<comment type="pathway">
    <text evidence="2 6">One-carbon metabolism; tetrahydrofolate interconversion.</text>
</comment>
<dbReference type="GO" id="GO:0004489">
    <property type="term" value="F:methylenetetrahydrofolate reductase [NAD(P)H] activity"/>
    <property type="evidence" value="ECO:0007669"/>
    <property type="project" value="UniProtKB-EC"/>
</dbReference>
<evidence type="ECO:0000256" key="2">
    <source>
        <dbReference type="ARBA" id="ARBA00004777"/>
    </source>
</evidence>
<dbReference type="InterPro" id="IPR029041">
    <property type="entry name" value="FAD-linked_oxidoreductase-like"/>
</dbReference>
<gene>
    <name evidence="7" type="ORF">KB213_09700</name>
</gene>
<evidence type="ECO:0000256" key="5">
    <source>
        <dbReference type="ARBA" id="ARBA00023002"/>
    </source>
</evidence>
<evidence type="ECO:0000256" key="4">
    <source>
        <dbReference type="ARBA" id="ARBA00022827"/>
    </source>
</evidence>
<keyword evidence="3 6" id="KW-0285">Flavoprotein</keyword>
<comment type="similarity">
    <text evidence="6">Belongs to the methylenetetrahydrofolate reductase family.</text>
</comment>
<keyword evidence="8" id="KW-1185">Reference proteome</keyword>
<dbReference type="InterPro" id="IPR003171">
    <property type="entry name" value="Mehydrof_redctse-like"/>
</dbReference>
<evidence type="ECO:0000256" key="3">
    <source>
        <dbReference type="ARBA" id="ARBA00022630"/>
    </source>
</evidence>
<name>A0ABS5E8T6_9PROT</name>